<name>A0A849AWE3_9MICO</name>
<dbReference type="AlphaFoldDB" id="A0A849AWE3"/>
<comment type="caution">
    <text evidence="1">The sequence shown here is derived from an EMBL/GenBank/DDBJ whole genome shotgun (WGS) entry which is preliminary data.</text>
</comment>
<dbReference type="GeneID" id="86843125"/>
<accession>A0A849AWE3</accession>
<dbReference type="EMBL" id="JABEMC010000003">
    <property type="protein sequence ID" value="NNG78964.1"/>
    <property type="molecule type" value="Genomic_DNA"/>
</dbReference>
<dbReference type="RefSeq" id="WP_170273905.1">
    <property type="nucleotide sequence ID" value="NZ_BAAAKH010000001.1"/>
</dbReference>
<proteinExistence type="predicted"/>
<evidence type="ECO:0000313" key="2">
    <source>
        <dbReference type="Proteomes" id="UP000549517"/>
    </source>
</evidence>
<evidence type="ECO:0000313" key="1">
    <source>
        <dbReference type="EMBL" id="NNG78964.1"/>
    </source>
</evidence>
<dbReference type="Proteomes" id="UP000549517">
    <property type="component" value="Unassembled WGS sequence"/>
</dbReference>
<organism evidence="1 2">
    <name type="scientific">Brevibacterium luteolum</name>
    <dbReference type="NCBI Taxonomy" id="199591"/>
    <lineage>
        <taxon>Bacteria</taxon>
        <taxon>Bacillati</taxon>
        <taxon>Actinomycetota</taxon>
        <taxon>Actinomycetes</taxon>
        <taxon>Micrococcales</taxon>
        <taxon>Brevibacteriaceae</taxon>
        <taxon>Brevibacterium</taxon>
    </lineage>
</organism>
<gene>
    <name evidence="1" type="ORF">HLA91_06180</name>
</gene>
<reference evidence="1 2" key="1">
    <citation type="submission" date="2020-05" db="EMBL/GenBank/DDBJ databases">
        <title>MicrobeNet Type strains.</title>
        <authorList>
            <person name="Nicholson A.C."/>
        </authorList>
    </citation>
    <scope>NUCLEOTIDE SEQUENCE [LARGE SCALE GENOMIC DNA]</scope>
    <source>
        <strain evidence="1 2">CCUG 46604</strain>
    </source>
</reference>
<sequence length="52" mass="5910">MKTAILLAQAAPEHHVVIDLPMDPIYFGLIAFGILMFLMFVTMSWKGISHRH</sequence>
<protein>
    <submittedName>
        <fullName evidence="1">Uncharacterized protein</fullName>
    </submittedName>
</protein>